<evidence type="ECO:0000313" key="3">
    <source>
        <dbReference type="Proteomes" id="UP000019678"/>
    </source>
</evidence>
<dbReference type="OrthoDB" id="5492621at2"/>
<organism evidence="2 3">
    <name type="scientific">Chondromyces apiculatus DSM 436</name>
    <dbReference type="NCBI Taxonomy" id="1192034"/>
    <lineage>
        <taxon>Bacteria</taxon>
        <taxon>Pseudomonadati</taxon>
        <taxon>Myxococcota</taxon>
        <taxon>Polyangia</taxon>
        <taxon>Polyangiales</taxon>
        <taxon>Polyangiaceae</taxon>
        <taxon>Chondromyces</taxon>
    </lineage>
</organism>
<sequence>MRFANHTPLPAILIPNAEEDDRMTSLFLAAQTCRIEGSRLVLASAQRPLLLDPSLPYPHDGMLRKATASVCATGFVYPREGRAREALTTLRVGERDAAILALGPRLWQRGAAGGLSASAPVPFDRVEMDWQHAFGGTEDEPARVVDMDGEEAFLPAHESGSPFNLEGKGFHTEAARAVGQPLPQLEDPAQRIQRWDDRPEPVCFAPYPLWGGLRSTYVWHDGQLDPGGASKLGSRAAPRTTFEALPSGTRIALAGMRPGGEALVFEVPPPPVAVDVAVGARVERVLPHLDAIDIDAEAGEVRLLWRAEAIYELIQYELRRARLVATSEFPPA</sequence>
<dbReference type="Pfam" id="PF09937">
    <property type="entry name" value="DUF2169"/>
    <property type="match status" value="1"/>
</dbReference>
<keyword evidence="3" id="KW-1185">Reference proteome</keyword>
<dbReference type="STRING" id="1192034.CAP_7342"/>
<reference evidence="2 3" key="1">
    <citation type="submission" date="2013-05" db="EMBL/GenBank/DDBJ databases">
        <title>Genome assembly of Chondromyces apiculatus DSM 436.</title>
        <authorList>
            <person name="Sharma G."/>
            <person name="Khatri I."/>
            <person name="Kaur C."/>
            <person name="Mayilraj S."/>
            <person name="Subramanian S."/>
        </authorList>
    </citation>
    <scope>NUCLEOTIDE SEQUENCE [LARGE SCALE GENOMIC DNA]</scope>
    <source>
        <strain evidence="2 3">DSM 436</strain>
    </source>
</reference>
<comment type="caution">
    <text evidence="2">The sequence shown here is derived from an EMBL/GenBank/DDBJ whole genome shotgun (WGS) entry which is preliminary data.</text>
</comment>
<dbReference type="EMBL" id="ASRX01000063">
    <property type="protein sequence ID" value="EYF02270.1"/>
    <property type="molecule type" value="Genomic_DNA"/>
</dbReference>
<proteinExistence type="predicted"/>
<evidence type="ECO:0000313" key="2">
    <source>
        <dbReference type="EMBL" id="EYF02270.1"/>
    </source>
</evidence>
<dbReference type="Proteomes" id="UP000019678">
    <property type="component" value="Unassembled WGS sequence"/>
</dbReference>
<accession>A0A017T083</accession>
<name>A0A017T083_9BACT</name>
<gene>
    <name evidence="2" type="ORF">CAP_7342</name>
</gene>
<dbReference type="AlphaFoldDB" id="A0A017T083"/>
<dbReference type="eggNOG" id="COG5351">
    <property type="taxonomic scope" value="Bacteria"/>
</dbReference>
<feature type="domain" description="DUF2169" evidence="1">
    <location>
        <begin position="54"/>
        <end position="306"/>
    </location>
</feature>
<dbReference type="InterPro" id="IPR018683">
    <property type="entry name" value="DUF2169"/>
</dbReference>
<protein>
    <recommendedName>
        <fullName evidence="1">DUF2169 domain-containing protein</fullName>
    </recommendedName>
</protein>
<dbReference type="RefSeq" id="WP_044247921.1">
    <property type="nucleotide sequence ID" value="NZ_ASRX01000063.1"/>
</dbReference>
<evidence type="ECO:0000259" key="1">
    <source>
        <dbReference type="Pfam" id="PF09937"/>
    </source>
</evidence>